<comment type="similarity">
    <text evidence="1 2">Belongs to the calycin superfamily. Lipocalin family.</text>
</comment>
<dbReference type="Gene3D" id="2.40.128.20">
    <property type="match status" value="1"/>
</dbReference>
<comment type="subunit">
    <text evidence="2">Homodimer.</text>
</comment>
<keyword evidence="3" id="KW-0564">Palmitate</keyword>
<dbReference type="InterPro" id="IPR022272">
    <property type="entry name" value="Lipocalin_CS"/>
</dbReference>
<comment type="subcellular location">
    <subcellularLocation>
        <location evidence="2">Cell outer membrane</location>
    </subcellularLocation>
</comment>
<keyword evidence="2" id="KW-0732">Signal</keyword>
<evidence type="ECO:0000256" key="3">
    <source>
        <dbReference type="PIRSR" id="PIRSR036893-52"/>
    </source>
</evidence>
<reference evidence="5 6" key="1">
    <citation type="submission" date="2020-02" db="EMBL/GenBank/DDBJ databases">
        <title>Ideonella bacterium strain TBM-1.</title>
        <authorList>
            <person name="Chen W.-M."/>
        </authorList>
    </citation>
    <scope>NUCLEOTIDE SEQUENCE [LARGE SCALE GENOMIC DNA]</scope>
    <source>
        <strain evidence="5 6">TBM-1</strain>
    </source>
</reference>
<dbReference type="InterPro" id="IPR047202">
    <property type="entry name" value="Lipocalin_Blc-like_dom"/>
</dbReference>
<dbReference type="PANTHER" id="PTHR10612:SF34">
    <property type="entry name" value="APOLIPOPROTEIN D"/>
    <property type="match status" value="1"/>
</dbReference>
<evidence type="ECO:0000313" key="5">
    <source>
        <dbReference type="EMBL" id="NDY91487.1"/>
    </source>
</evidence>
<keyword evidence="2" id="KW-0998">Cell outer membrane</keyword>
<keyword evidence="2" id="KW-0446">Lipid-binding</keyword>
<name>A0A7C9TLB7_9BURK</name>
<dbReference type="GO" id="GO:0008289">
    <property type="term" value="F:lipid binding"/>
    <property type="evidence" value="ECO:0007669"/>
    <property type="project" value="UniProtKB-UniRule"/>
</dbReference>
<protein>
    <recommendedName>
        <fullName evidence="2">Outer membrane lipoprotein Blc</fullName>
    </recommendedName>
</protein>
<organism evidence="5 6">
    <name type="scientific">Ideonella livida</name>
    <dbReference type="NCBI Taxonomy" id="2707176"/>
    <lineage>
        <taxon>Bacteria</taxon>
        <taxon>Pseudomonadati</taxon>
        <taxon>Pseudomonadota</taxon>
        <taxon>Betaproteobacteria</taxon>
        <taxon>Burkholderiales</taxon>
        <taxon>Sphaerotilaceae</taxon>
        <taxon>Ideonella</taxon>
    </lineage>
</organism>
<feature type="domain" description="Lipocalin/cytosolic fatty-acid binding" evidence="4">
    <location>
        <begin position="44"/>
        <end position="181"/>
    </location>
</feature>
<evidence type="ECO:0000313" key="6">
    <source>
        <dbReference type="Proteomes" id="UP000484255"/>
    </source>
</evidence>
<feature type="chain" id="PRO_5029086175" description="Outer membrane lipoprotein Blc" evidence="2">
    <location>
        <begin position="34"/>
        <end position="188"/>
    </location>
</feature>
<sequence length="188" mass="20618">MSRNDFSFLTRARRAAGGLVLGSAAILAGCASAPTAPLPTVAQVDLDRYLGRWHQVALVPNRFQAQCVGDTTAEYRRDGAAVEVRNRCRRADGGFDEAVGVAQVVPDSGNAKLRVSFFRPFYGDYWILALDPDYRWVLVGEPRREYGWILSRSPQLPAADLEAALARAEALGWRRSQFQVAPGAVAPR</sequence>
<dbReference type="InterPro" id="IPR012674">
    <property type="entry name" value="Calycin"/>
</dbReference>
<keyword evidence="6" id="KW-1185">Reference proteome</keyword>
<feature type="lipid moiety-binding region" description="S-diacylglycerol cysteine" evidence="3">
    <location>
        <position position="30"/>
    </location>
</feature>
<gene>
    <name evidence="5" type="ORF">G3A44_09835</name>
</gene>
<dbReference type="GO" id="GO:0006950">
    <property type="term" value="P:response to stress"/>
    <property type="evidence" value="ECO:0007669"/>
    <property type="project" value="UniProtKB-ARBA"/>
</dbReference>
<feature type="lipid moiety-binding region" description="N-palmitoyl cysteine" evidence="3">
    <location>
        <position position="30"/>
    </location>
</feature>
<dbReference type="PROSITE" id="PS00213">
    <property type="entry name" value="LIPOCALIN"/>
    <property type="match status" value="1"/>
</dbReference>
<dbReference type="SUPFAM" id="SSF50814">
    <property type="entry name" value="Lipocalins"/>
    <property type="match status" value="1"/>
</dbReference>
<dbReference type="PRINTS" id="PR01171">
    <property type="entry name" value="BCTLIPOCALIN"/>
</dbReference>
<evidence type="ECO:0000256" key="2">
    <source>
        <dbReference type="PIRNR" id="PIRNR036893"/>
    </source>
</evidence>
<dbReference type="GO" id="GO:0009279">
    <property type="term" value="C:cell outer membrane"/>
    <property type="evidence" value="ECO:0007669"/>
    <property type="project" value="UniProtKB-SubCell"/>
</dbReference>
<evidence type="ECO:0000256" key="1">
    <source>
        <dbReference type="ARBA" id="ARBA00006889"/>
    </source>
</evidence>
<feature type="signal peptide" evidence="2">
    <location>
        <begin position="1"/>
        <end position="33"/>
    </location>
</feature>
<dbReference type="InterPro" id="IPR000566">
    <property type="entry name" value="Lipocln_cytosolic_FA-bd_dom"/>
</dbReference>
<dbReference type="AlphaFoldDB" id="A0A7C9TLB7"/>
<proteinExistence type="inferred from homology"/>
<keyword evidence="2 3" id="KW-0449">Lipoprotein</keyword>
<dbReference type="CDD" id="cd19438">
    <property type="entry name" value="lipocalin_Blc-like"/>
    <property type="match status" value="1"/>
</dbReference>
<evidence type="ECO:0000259" key="4">
    <source>
        <dbReference type="Pfam" id="PF08212"/>
    </source>
</evidence>
<dbReference type="InterPro" id="IPR022271">
    <property type="entry name" value="Lipocalin_ApoD"/>
</dbReference>
<keyword evidence="2" id="KW-0472">Membrane</keyword>
<dbReference type="PROSITE" id="PS51257">
    <property type="entry name" value="PROKAR_LIPOPROTEIN"/>
    <property type="match status" value="1"/>
</dbReference>
<comment type="function">
    <text evidence="2">Involved in the storage or transport of lipids necessary for membrane maintenance under stressful conditions. Displays a binding preference for lysophospholipids.</text>
</comment>
<dbReference type="RefSeq" id="WP_163457336.1">
    <property type="nucleotide sequence ID" value="NZ_JAAGOH010000009.1"/>
</dbReference>
<comment type="caution">
    <text evidence="5">The sequence shown here is derived from an EMBL/GenBank/DDBJ whole genome shotgun (WGS) entry which is preliminary data.</text>
</comment>
<dbReference type="EMBL" id="JAAGOH010000009">
    <property type="protein sequence ID" value="NDY91487.1"/>
    <property type="molecule type" value="Genomic_DNA"/>
</dbReference>
<dbReference type="InterPro" id="IPR002446">
    <property type="entry name" value="Lipocalin_bac"/>
</dbReference>
<dbReference type="PANTHER" id="PTHR10612">
    <property type="entry name" value="APOLIPOPROTEIN D"/>
    <property type="match status" value="1"/>
</dbReference>
<accession>A0A7C9TLB7</accession>
<dbReference type="Proteomes" id="UP000484255">
    <property type="component" value="Unassembled WGS sequence"/>
</dbReference>
<dbReference type="PIRSF" id="PIRSF036893">
    <property type="entry name" value="Lipocalin_ApoD"/>
    <property type="match status" value="1"/>
</dbReference>
<dbReference type="Pfam" id="PF08212">
    <property type="entry name" value="Lipocalin_2"/>
    <property type="match status" value="1"/>
</dbReference>